<feature type="domain" description="Acyltransferase 3" evidence="2">
    <location>
        <begin position="44"/>
        <end position="381"/>
    </location>
</feature>
<sequence>MTARPGAPMLVPMSTMIEAAPAPAPGRRPSAADLAARTPRDRDRYVDLLRVFSLATVVAGHWLMAVLATGPDGRVRAGNALAIMPSLQPLTWLLQVMPLFFFVGGFSHATALRRAPSYASFVRGRAARLLIPTAVFAGVWSSVAVLIELAGRDGGVLRLVTRMVAQPLWFIGVYLGVVAFAPLMWRMHRAHGVAVPVALGAGVVAVDVLRFRYGVDAIAPLNLLLVWLAVHQLGFFYADGRLGRRTVRALTAGGVTAMLALIAYGPYPLSMVGMPGAKISNMSPPTLALFAHGLWLIGLAMLLRGPVTRLLARPRVWIAVIAANGLAMTAFLWHLTALFLVCAVQLALGLTQPPVGDATWWLLRPAWIGILVLVTAGLVAVFRRADRPRRLAPRSYGTARGVTGMVLCLIGVLGLSTVGFGGALAGRSATLIALPVTPLRSLALLVAGAALLGLWTRDGAETRKADATTLG</sequence>
<evidence type="ECO:0000259" key="2">
    <source>
        <dbReference type="Pfam" id="PF01757"/>
    </source>
</evidence>
<feature type="transmembrane region" description="Helical" evidence="1">
    <location>
        <begin position="167"/>
        <end position="185"/>
    </location>
</feature>
<keyword evidence="1" id="KW-1133">Transmembrane helix</keyword>
<dbReference type="AlphaFoldDB" id="A0A3D9SVF4"/>
<name>A0A3D9SVF4_9ACTN</name>
<protein>
    <submittedName>
        <fullName evidence="3">Acyltransferase-like protein</fullName>
    </submittedName>
</protein>
<evidence type="ECO:0000256" key="1">
    <source>
        <dbReference type="SAM" id="Phobius"/>
    </source>
</evidence>
<organism evidence="3 4">
    <name type="scientific">Thermomonospora umbrina</name>
    <dbReference type="NCBI Taxonomy" id="111806"/>
    <lineage>
        <taxon>Bacteria</taxon>
        <taxon>Bacillati</taxon>
        <taxon>Actinomycetota</taxon>
        <taxon>Actinomycetes</taxon>
        <taxon>Streptosporangiales</taxon>
        <taxon>Thermomonosporaceae</taxon>
        <taxon>Thermomonospora</taxon>
    </lineage>
</organism>
<dbReference type="InterPro" id="IPR002656">
    <property type="entry name" value="Acyl_transf_3_dom"/>
</dbReference>
<feature type="transmembrane region" description="Helical" evidence="1">
    <location>
        <begin position="431"/>
        <end position="455"/>
    </location>
</feature>
<dbReference type="GO" id="GO:0016747">
    <property type="term" value="F:acyltransferase activity, transferring groups other than amino-acyl groups"/>
    <property type="evidence" value="ECO:0007669"/>
    <property type="project" value="InterPro"/>
</dbReference>
<keyword evidence="3" id="KW-0012">Acyltransferase</keyword>
<dbReference type="Pfam" id="PF01757">
    <property type="entry name" value="Acyl_transf_3"/>
    <property type="match status" value="1"/>
</dbReference>
<keyword evidence="4" id="KW-1185">Reference proteome</keyword>
<feature type="transmembrane region" description="Helical" evidence="1">
    <location>
        <begin position="192"/>
        <end position="211"/>
    </location>
</feature>
<dbReference type="EMBL" id="QTTT01000001">
    <property type="protein sequence ID" value="REE99567.1"/>
    <property type="molecule type" value="Genomic_DNA"/>
</dbReference>
<gene>
    <name evidence="3" type="ORF">DFJ69_5080</name>
</gene>
<feature type="transmembrane region" description="Helical" evidence="1">
    <location>
        <begin position="287"/>
        <end position="304"/>
    </location>
</feature>
<feature type="transmembrane region" description="Helical" evidence="1">
    <location>
        <begin position="48"/>
        <end position="70"/>
    </location>
</feature>
<dbReference type="Proteomes" id="UP000256661">
    <property type="component" value="Unassembled WGS sequence"/>
</dbReference>
<feature type="transmembrane region" description="Helical" evidence="1">
    <location>
        <begin position="90"/>
        <end position="109"/>
    </location>
</feature>
<accession>A0A3D9SVF4</accession>
<feature type="transmembrane region" description="Helical" evidence="1">
    <location>
        <begin position="217"/>
        <end position="237"/>
    </location>
</feature>
<proteinExistence type="predicted"/>
<keyword evidence="1" id="KW-0812">Transmembrane</keyword>
<reference evidence="3 4" key="1">
    <citation type="submission" date="2018-08" db="EMBL/GenBank/DDBJ databases">
        <title>Sequencing the genomes of 1000 actinobacteria strains.</title>
        <authorList>
            <person name="Klenk H.-P."/>
        </authorList>
    </citation>
    <scope>NUCLEOTIDE SEQUENCE [LARGE SCALE GENOMIC DNA]</scope>
    <source>
        <strain evidence="3 4">DSM 43927</strain>
    </source>
</reference>
<evidence type="ECO:0000313" key="3">
    <source>
        <dbReference type="EMBL" id="REE99567.1"/>
    </source>
</evidence>
<keyword evidence="3" id="KW-0808">Transferase</keyword>
<feature type="transmembrane region" description="Helical" evidence="1">
    <location>
        <begin position="360"/>
        <end position="382"/>
    </location>
</feature>
<feature type="transmembrane region" description="Helical" evidence="1">
    <location>
        <begin position="129"/>
        <end position="147"/>
    </location>
</feature>
<feature type="transmembrane region" description="Helical" evidence="1">
    <location>
        <begin position="249"/>
        <end position="267"/>
    </location>
</feature>
<feature type="transmembrane region" description="Helical" evidence="1">
    <location>
        <begin position="316"/>
        <end position="348"/>
    </location>
</feature>
<keyword evidence="1" id="KW-0472">Membrane</keyword>
<evidence type="ECO:0000313" key="4">
    <source>
        <dbReference type="Proteomes" id="UP000256661"/>
    </source>
</evidence>
<feature type="transmembrane region" description="Helical" evidence="1">
    <location>
        <begin position="402"/>
        <end position="425"/>
    </location>
</feature>
<comment type="caution">
    <text evidence="3">The sequence shown here is derived from an EMBL/GenBank/DDBJ whole genome shotgun (WGS) entry which is preliminary data.</text>
</comment>